<evidence type="ECO:0000313" key="1">
    <source>
        <dbReference type="EMBL" id="MDA3730510.1"/>
    </source>
</evidence>
<evidence type="ECO:0000313" key="2">
    <source>
        <dbReference type="Proteomes" id="UP001169242"/>
    </source>
</evidence>
<reference evidence="1" key="1">
    <citation type="journal article" date="2023" name="Int. J. Syst. Evol. Microbiol.">
        <title>&lt;i&gt;Holtiella tumoricola&lt;/i&gt; gen. nov. sp. nov., isolated from a human clinical sample.</title>
        <authorList>
            <person name="Allen-Vercoe E."/>
            <person name="Daigneault M.C."/>
            <person name="Vancuren S.J."/>
            <person name="Cochrane K."/>
            <person name="O'Neal L.L."/>
            <person name="Sankaranarayanan K."/>
            <person name="Lawson P.A."/>
        </authorList>
    </citation>
    <scope>NUCLEOTIDE SEQUENCE</scope>
    <source>
        <strain evidence="1">CC70A</strain>
    </source>
</reference>
<comment type="caution">
    <text evidence="1">The sequence shown here is derived from an EMBL/GenBank/DDBJ whole genome shotgun (WGS) entry which is preliminary data.</text>
</comment>
<sequence length="209" mass="24612">MAKFKKTSTHFTTLENLLSYKYITNSYKLFWYKSLLSMASSKTSESTLENLGFEMVLNAWELVVKKEITFGRLDKLHRVIELISTQYNVSDDATPENLRDFFPTIKDKEILELLDEVSEEACFEFIAPLFEQKLKKVSYNKRFVTIGDLSQENTSTPYVIFQDKRKIKFNNDWMNYLAKNSKETENLFHDSLAFFLDRHAMSKKINRSC</sequence>
<dbReference type="RefSeq" id="WP_271011125.1">
    <property type="nucleotide sequence ID" value="NZ_JAQIFT010000014.1"/>
</dbReference>
<dbReference type="AlphaFoldDB" id="A0AA42DKM5"/>
<proteinExistence type="predicted"/>
<name>A0AA42DKM5_9FIRM</name>
<protein>
    <submittedName>
        <fullName evidence="1">Uncharacterized protein</fullName>
    </submittedName>
</protein>
<dbReference type="EMBL" id="JAQIFT010000014">
    <property type="protein sequence ID" value="MDA3730510.1"/>
    <property type="molecule type" value="Genomic_DNA"/>
</dbReference>
<accession>A0AA42DKM5</accession>
<gene>
    <name evidence="1" type="ORF">PBV87_03185</name>
</gene>
<keyword evidence="2" id="KW-1185">Reference proteome</keyword>
<dbReference type="Proteomes" id="UP001169242">
    <property type="component" value="Unassembled WGS sequence"/>
</dbReference>
<organism evidence="1 2">
    <name type="scientific">Holtiella tumoricola</name>
    <dbReference type="NCBI Taxonomy" id="3018743"/>
    <lineage>
        <taxon>Bacteria</taxon>
        <taxon>Bacillati</taxon>
        <taxon>Bacillota</taxon>
        <taxon>Clostridia</taxon>
        <taxon>Lachnospirales</taxon>
        <taxon>Cellulosilyticaceae</taxon>
        <taxon>Holtiella</taxon>
    </lineage>
</organism>